<dbReference type="Gene3D" id="1.10.530.10">
    <property type="match status" value="1"/>
</dbReference>
<dbReference type="InterPro" id="IPR018392">
    <property type="entry name" value="LysM"/>
</dbReference>
<organism evidence="3 4">
    <name type="scientific">Candidatus Wallbacteria bacterium HGW-Wallbacteria-1</name>
    <dbReference type="NCBI Taxonomy" id="2013854"/>
    <lineage>
        <taxon>Bacteria</taxon>
        <taxon>Candidatus Walliibacteriota</taxon>
    </lineage>
</organism>
<evidence type="ECO:0000259" key="2">
    <source>
        <dbReference type="PROSITE" id="PS51782"/>
    </source>
</evidence>
<dbReference type="PROSITE" id="PS51782">
    <property type="entry name" value="LYSM"/>
    <property type="match status" value="1"/>
</dbReference>
<dbReference type="Pfam" id="PF01476">
    <property type="entry name" value="LysM"/>
    <property type="match status" value="1"/>
</dbReference>
<name>A0A2N1PMQ6_9BACT</name>
<dbReference type="SMART" id="SM00257">
    <property type="entry name" value="LysM"/>
    <property type="match status" value="1"/>
</dbReference>
<feature type="region of interest" description="Disordered" evidence="1">
    <location>
        <begin position="123"/>
        <end position="166"/>
    </location>
</feature>
<dbReference type="CDD" id="cd00118">
    <property type="entry name" value="LysM"/>
    <property type="match status" value="1"/>
</dbReference>
<comment type="caution">
    <text evidence="3">The sequence shown here is derived from an EMBL/GenBank/DDBJ whole genome shotgun (WGS) entry which is preliminary data.</text>
</comment>
<dbReference type="EMBL" id="PGXC01000014">
    <property type="protein sequence ID" value="PKK89631.1"/>
    <property type="molecule type" value="Genomic_DNA"/>
</dbReference>
<feature type="domain" description="LysM" evidence="2">
    <location>
        <begin position="52"/>
        <end position="99"/>
    </location>
</feature>
<protein>
    <recommendedName>
        <fullName evidence="2">LysM domain-containing protein</fullName>
    </recommendedName>
</protein>
<feature type="compositionally biased region" description="Low complexity" evidence="1">
    <location>
        <begin position="123"/>
        <end position="142"/>
    </location>
</feature>
<proteinExistence type="predicted"/>
<accession>A0A2N1PMQ6</accession>
<dbReference type="SUPFAM" id="SSF53955">
    <property type="entry name" value="Lysozyme-like"/>
    <property type="match status" value="1"/>
</dbReference>
<dbReference type="Gene3D" id="3.10.350.10">
    <property type="entry name" value="LysM domain"/>
    <property type="match status" value="1"/>
</dbReference>
<evidence type="ECO:0000256" key="1">
    <source>
        <dbReference type="SAM" id="MobiDB-lite"/>
    </source>
</evidence>
<dbReference type="InterPro" id="IPR023346">
    <property type="entry name" value="Lysozyme-like_dom_sf"/>
</dbReference>
<reference evidence="3 4" key="1">
    <citation type="journal article" date="2017" name="ISME J.">
        <title>Potential for microbial H2 and metal transformations associated with novel bacteria and archaea in deep terrestrial subsurface sediments.</title>
        <authorList>
            <person name="Hernsdorf A.W."/>
            <person name="Amano Y."/>
            <person name="Miyakawa K."/>
            <person name="Ise K."/>
            <person name="Suzuki Y."/>
            <person name="Anantharaman K."/>
            <person name="Probst A."/>
            <person name="Burstein D."/>
            <person name="Thomas B.C."/>
            <person name="Banfield J.F."/>
        </authorList>
    </citation>
    <scope>NUCLEOTIDE SEQUENCE [LARGE SCALE GENOMIC DNA]</scope>
    <source>
        <strain evidence="3">HGW-Wallbacteria-1</strain>
    </source>
</reference>
<dbReference type="InterPro" id="IPR036779">
    <property type="entry name" value="LysM_dom_sf"/>
</dbReference>
<dbReference type="SUPFAM" id="SSF54106">
    <property type="entry name" value="LysM domain"/>
    <property type="match status" value="1"/>
</dbReference>
<evidence type="ECO:0000313" key="3">
    <source>
        <dbReference type="EMBL" id="PKK89631.1"/>
    </source>
</evidence>
<dbReference type="Proteomes" id="UP000233256">
    <property type="component" value="Unassembled WGS sequence"/>
</dbReference>
<gene>
    <name evidence="3" type="ORF">CVV64_13210</name>
</gene>
<dbReference type="AlphaFoldDB" id="A0A2N1PMQ6"/>
<sequence>MDPYLSFNDISRKPGFTGIIALLLVFQLAITPVGGGTLNELDTDPSKPDGLVKYVVKSGDCLSLIARKVLNDATLWPRLASYNGLANPNLIFPGQLISIPIDWFAAAGSSAGTSTTVVTPPVVAGNTGNTGNAGSTGSTGSTGSNGGTTGTAGPAPDFKDPSFPAGEVTAGSADFNKWVDSGIAATDSSKVPELTDVYGKKVEKDDIIKAIVMIESSGRHTKNGKVIENAWGFTGFMQLSKGFGDGRFDPSRNIAMGTNYLLSTCMKSASPPAGKNKTYNEADNLAERLVKAAAGYNRGPYATANNISSKLKSGEKALDSPWKDVVTSIDPKGKSYMHEGVHYGIKFKACLGLSLTTSEREWMKSYRGYSDAQFDSWKDKLYSDVHNI</sequence>
<evidence type="ECO:0000313" key="4">
    <source>
        <dbReference type="Proteomes" id="UP000233256"/>
    </source>
</evidence>